<accession>A0A022QRM3</accession>
<evidence type="ECO:0000313" key="2">
    <source>
        <dbReference type="EMBL" id="EYU30566.1"/>
    </source>
</evidence>
<keyword evidence="3" id="KW-1185">Reference proteome</keyword>
<name>A0A022QRM3_ERYGU</name>
<evidence type="ECO:0000313" key="3">
    <source>
        <dbReference type="Proteomes" id="UP000030748"/>
    </source>
</evidence>
<reference evidence="2 3" key="1">
    <citation type="journal article" date="2013" name="Proc. Natl. Acad. Sci. U.S.A.">
        <title>Fine-scale variation in meiotic recombination in Mimulus inferred from population shotgun sequencing.</title>
        <authorList>
            <person name="Hellsten U."/>
            <person name="Wright K.M."/>
            <person name="Jenkins J."/>
            <person name="Shu S."/>
            <person name="Yuan Y."/>
            <person name="Wessler S.R."/>
            <person name="Schmutz J."/>
            <person name="Willis J.H."/>
            <person name="Rokhsar D.S."/>
        </authorList>
    </citation>
    <scope>NUCLEOTIDE SEQUENCE [LARGE SCALE GENOMIC DNA]</scope>
    <source>
        <strain evidence="3">cv. DUN x IM62</strain>
    </source>
</reference>
<feature type="compositionally biased region" description="Low complexity" evidence="1">
    <location>
        <begin position="27"/>
        <end position="37"/>
    </location>
</feature>
<proteinExistence type="predicted"/>
<protein>
    <submittedName>
        <fullName evidence="2">Uncharacterized protein</fullName>
    </submittedName>
</protein>
<dbReference type="Proteomes" id="UP000030748">
    <property type="component" value="Unassembled WGS sequence"/>
</dbReference>
<organism evidence="2 3">
    <name type="scientific">Erythranthe guttata</name>
    <name type="common">Yellow monkey flower</name>
    <name type="synonym">Mimulus guttatus</name>
    <dbReference type="NCBI Taxonomy" id="4155"/>
    <lineage>
        <taxon>Eukaryota</taxon>
        <taxon>Viridiplantae</taxon>
        <taxon>Streptophyta</taxon>
        <taxon>Embryophyta</taxon>
        <taxon>Tracheophyta</taxon>
        <taxon>Spermatophyta</taxon>
        <taxon>Magnoliopsida</taxon>
        <taxon>eudicotyledons</taxon>
        <taxon>Gunneridae</taxon>
        <taxon>Pentapetalae</taxon>
        <taxon>asterids</taxon>
        <taxon>lamiids</taxon>
        <taxon>Lamiales</taxon>
        <taxon>Phrymaceae</taxon>
        <taxon>Erythranthe</taxon>
    </lineage>
</organism>
<feature type="region of interest" description="Disordered" evidence="1">
    <location>
        <begin position="1"/>
        <end position="58"/>
    </location>
</feature>
<evidence type="ECO:0000256" key="1">
    <source>
        <dbReference type="SAM" id="MobiDB-lite"/>
    </source>
</evidence>
<dbReference type="EMBL" id="KI631020">
    <property type="protein sequence ID" value="EYU30566.1"/>
    <property type="molecule type" value="Genomic_DNA"/>
</dbReference>
<sequence>MSGRPRKYKPEASSSMAFSPMPPPPLSSSAPPATAKSYVEGKKPNLARQINSDRKQRNRIGAEKLDDWVDCFTG</sequence>
<gene>
    <name evidence="2" type="ORF">MIMGU_mgv1a025684mg</name>
</gene>
<dbReference type="AlphaFoldDB" id="A0A022QRM3"/>